<accession>A0A4P6YTN5</accession>
<sequence length="133" mass="15319">MRIIFEKKKIVFSVLGVAVVLFLGWYRIFGITVVAPYQIEHIVKKNEMKHVQSTAIMAELRNELVKKNHVGDLSDLQGGPLMIDGQTYRWGDYYTVKVGTKFFGVFIFENTRGFNYILPKYTVTHITKVLDGE</sequence>
<keyword evidence="3" id="KW-1185">Reference proteome</keyword>
<dbReference type="Proteomes" id="UP000292886">
    <property type="component" value="Chromosome"/>
</dbReference>
<dbReference type="RefSeq" id="WP_133363130.1">
    <property type="nucleotide sequence ID" value="NZ_CP037940.1"/>
</dbReference>
<evidence type="ECO:0000256" key="1">
    <source>
        <dbReference type="SAM" id="Phobius"/>
    </source>
</evidence>
<protein>
    <submittedName>
        <fullName evidence="2">Uncharacterized protein</fullName>
    </submittedName>
</protein>
<keyword evidence="1" id="KW-0812">Transmembrane</keyword>
<evidence type="ECO:0000313" key="3">
    <source>
        <dbReference type="Proteomes" id="UP000292886"/>
    </source>
</evidence>
<name>A0A4P6YTN5_9LACO</name>
<reference evidence="3" key="1">
    <citation type="submission" date="2019-03" db="EMBL/GenBank/DDBJ databases">
        <title>Weissella sp. 26KH-42 Genome sequencing.</title>
        <authorList>
            <person name="Heo J."/>
            <person name="Kim S.-J."/>
            <person name="Kim J.-S."/>
            <person name="Hong S.-B."/>
            <person name="Kwon S.-W."/>
        </authorList>
    </citation>
    <scope>NUCLEOTIDE SEQUENCE [LARGE SCALE GENOMIC DNA]</scope>
    <source>
        <strain evidence="3">26KH-42</strain>
    </source>
</reference>
<keyword evidence="1" id="KW-1133">Transmembrane helix</keyword>
<evidence type="ECO:0000313" key="2">
    <source>
        <dbReference type="EMBL" id="QBO36052.1"/>
    </source>
</evidence>
<dbReference type="EMBL" id="CP037940">
    <property type="protein sequence ID" value="QBO36052.1"/>
    <property type="molecule type" value="Genomic_DNA"/>
</dbReference>
<dbReference type="KEGG" id="wei:EQG49_06060"/>
<feature type="transmembrane region" description="Helical" evidence="1">
    <location>
        <begin position="12"/>
        <end position="37"/>
    </location>
</feature>
<proteinExistence type="predicted"/>
<gene>
    <name evidence="2" type="ORF">EQG49_06060</name>
</gene>
<keyword evidence="1" id="KW-0472">Membrane</keyword>
<dbReference type="AlphaFoldDB" id="A0A4P6YTN5"/>
<organism evidence="2 3">
    <name type="scientific">Periweissella cryptocerci</name>
    <dbReference type="NCBI Taxonomy" id="2506420"/>
    <lineage>
        <taxon>Bacteria</taxon>
        <taxon>Bacillati</taxon>
        <taxon>Bacillota</taxon>
        <taxon>Bacilli</taxon>
        <taxon>Lactobacillales</taxon>
        <taxon>Lactobacillaceae</taxon>
        <taxon>Periweissella</taxon>
    </lineage>
</organism>